<proteinExistence type="predicted"/>
<dbReference type="RefSeq" id="WP_194115807.1">
    <property type="nucleotide sequence ID" value="NZ_JADFUA010000003.1"/>
</dbReference>
<dbReference type="EMBL" id="JADFUA010000003">
    <property type="protein sequence ID" value="MBE9609108.1"/>
    <property type="molecule type" value="Genomic_DNA"/>
</dbReference>
<dbReference type="Proteomes" id="UP000604481">
    <property type="component" value="Unassembled WGS sequence"/>
</dbReference>
<keyword evidence="1" id="KW-0812">Transmembrane</keyword>
<keyword evidence="1" id="KW-1133">Transmembrane helix</keyword>
<dbReference type="AlphaFoldDB" id="A0A8J7FGR4"/>
<evidence type="ECO:0000313" key="3">
    <source>
        <dbReference type="Proteomes" id="UP000604481"/>
    </source>
</evidence>
<organism evidence="2 3">
    <name type="scientific">Chitinilyticum piscinae</name>
    <dbReference type="NCBI Taxonomy" id="2866724"/>
    <lineage>
        <taxon>Bacteria</taxon>
        <taxon>Pseudomonadati</taxon>
        <taxon>Pseudomonadota</taxon>
        <taxon>Betaproteobacteria</taxon>
        <taxon>Neisseriales</taxon>
        <taxon>Chitinibacteraceae</taxon>
        <taxon>Chitinilyticum</taxon>
    </lineage>
</organism>
<keyword evidence="1" id="KW-0472">Membrane</keyword>
<evidence type="ECO:0000256" key="1">
    <source>
        <dbReference type="SAM" id="Phobius"/>
    </source>
</evidence>
<accession>A0A8J7FGR4</accession>
<sequence length="112" mass="12290">MGALIGVIIYLAIIVGIVAGFWKTYTKAGKPGWASIVPIYNFIVLLEIVKKPLWWIVLLLIPLVNFVALIMIYLELAKKFGKGAGFGIGLVFLPFIFVPMLGFGDAEYNEAA</sequence>
<gene>
    <name evidence="2" type="ORF">INR99_07090</name>
</gene>
<comment type="caution">
    <text evidence="2">The sequence shown here is derived from an EMBL/GenBank/DDBJ whole genome shotgun (WGS) entry which is preliminary data.</text>
</comment>
<name>A0A8J7FGR4_9NEIS</name>
<dbReference type="Pfam" id="PF18936">
    <property type="entry name" value="DUF5684"/>
    <property type="match status" value="1"/>
</dbReference>
<feature type="transmembrane region" description="Helical" evidence="1">
    <location>
        <begin position="32"/>
        <end position="49"/>
    </location>
</feature>
<feature type="transmembrane region" description="Helical" evidence="1">
    <location>
        <begin position="55"/>
        <end position="74"/>
    </location>
</feature>
<keyword evidence="3" id="KW-1185">Reference proteome</keyword>
<feature type="transmembrane region" description="Helical" evidence="1">
    <location>
        <begin position="6"/>
        <end position="25"/>
    </location>
</feature>
<reference evidence="2 3" key="1">
    <citation type="submission" date="2020-10" db="EMBL/GenBank/DDBJ databases">
        <title>The genome sequence of Chitinilyticum litopenaei 4Y14.</title>
        <authorList>
            <person name="Liu Y."/>
        </authorList>
    </citation>
    <scope>NUCLEOTIDE SEQUENCE [LARGE SCALE GENOMIC DNA]</scope>
    <source>
        <strain evidence="2 3">4Y14</strain>
    </source>
</reference>
<protein>
    <submittedName>
        <fullName evidence="2">Signal peptidase I</fullName>
    </submittedName>
</protein>
<evidence type="ECO:0000313" key="2">
    <source>
        <dbReference type="EMBL" id="MBE9609108.1"/>
    </source>
</evidence>
<feature type="transmembrane region" description="Helical" evidence="1">
    <location>
        <begin position="86"/>
        <end position="104"/>
    </location>
</feature>
<dbReference type="InterPro" id="IPR043739">
    <property type="entry name" value="DUF5684"/>
</dbReference>